<proteinExistence type="predicted"/>
<feature type="compositionally biased region" description="Low complexity" evidence="1">
    <location>
        <begin position="136"/>
        <end position="145"/>
    </location>
</feature>
<dbReference type="AlphaFoldDB" id="U1Q5K7"/>
<dbReference type="Gene3D" id="2.40.420.20">
    <property type="match status" value="1"/>
</dbReference>
<dbReference type="GO" id="GO:1990281">
    <property type="term" value="C:efflux pump complex"/>
    <property type="evidence" value="ECO:0007669"/>
    <property type="project" value="TreeGrafter"/>
</dbReference>
<name>U1Q5K7_9ACTO</name>
<dbReference type="GO" id="GO:0015562">
    <property type="term" value="F:efflux transmembrane transporter activity"/>
    <property type="evidence" value="ECO:0007669"/>
    <property type="project" value="TreeGrafter"/>
</dbReference>
<reference evidence="2 3" key="1">
    <citation type="submission" date="2013-08" db="EMBL/GenBank/DDBJ databases">
        <authorList>
            <person name="Weinstock G."/>
            <person name="Sodergren E."/>
            <person name="Wylie T."/>
            <person name="Fulton L."/>
            <person name="Fulton R."/>
            <person name="Fronick C."/>
            <person name="O'Laughlin M."/>
            <person name="Godfrey J."/>
            <person name="Miner T."/>
            <person name="Herter B."/>
            <person name="Appelbaum E."/>
            <person name="Cordes M."/>
            <person name="Lek S."/>
            <person name="Wollam A."/>
            <person name="Pepin K.H."/>
            <person name="Palsikar V.B."/>
            <person name="Mitreva M."/>
            <person name="Wilson R.K."/>
        </authorList>
    </citation>
    <scope>NUCLEOTIDE SEQUENCE [LARGE SCALE GENOMIC DNA]</scope>
    <source>
        <strain evidence="2 3">F0530</strain>
    </source>
</reference>
<comment type="caution">
    <text evidence="2">The sequence shown here is derived from an EMBL/GenBank/DDBJ whole genome shotgun (WGS) entry which is preliminary data.</text>
</comment>
<evidence type="ECO:0000256" key="1">
    <source>
        <dbReference type="SAM" id="MobiDB-lite"/>
    </source>
</evidence>
<evidence type="ECO:0000313" key="3">
    <source>
        <dbReference type="Proteomes" id="UP000016481"/>
    </source>
</evidence>
<dbReference type="PANTHER" id="PTHR30469">
    <property type="entry name" value="MULTIDRUG RESISTANCE PROTEIN MDTA"/>
    <property type="match status" value="1"/>
</dbReference>
<dbReference type="EMBL" id="AWSC01000018">
    <property type="protein sequence ID" value="ERH17429.1"/>
    <property type="molecule type" value="Genomic_DNA"/>
</dbReference>
<dbReference type="HOGENOM" id="CLU_067264_0_0_11"/>
<organism evidence="2 3">
    <name type="scientific">Actinomyces graevenitzii F0530</name>
    <dbReference type="NCBI Taxonomy" id="1321817"/>
    <lineage>
        <taxon>Bacteria</taxon>
        <taxon>Bacillati</taxon>
        <taxon>Actinomycetota</taxon>
        <taxon>Actinomycetes</taxon>
        <taxon>Actinomycetales</taxon>
        <taxon>Actinomycetaceae</taxon>
        <taxon>Actinomyces</taxon>
    </lineage>
</organism>
<protein>
    <submittedName>
        <fullName evidence="2">Efflux transporter, RND family, MFP subunit</fullName>
    </submittedName>
</protein>
<dbReference type="PANTHER" id="PTHR30469:SF33">
    <property type="entry name" value="SLR1207 PROTEIN"/>
    <property type="match status" value="1"/>
</dbReference>
<sequence>MPIMKRYLLTGLKVLLALVVTAALVKLAFFPDSEQTTPTTAQTGFSVSTPLVTVTKADVKSAVDIDGQVVADAPTQVPATSVGTVARLYFDNGAAVTSGEPILTIKKTETVTTTDNGSNGSNGANGSSDSKGTNGSADSSDSAADTTPKTTEKVTYIDVYAPTTGTINYSVIKDQETTVGTSIASISTGTYSATGTISAAQQYQLTQAPTSATLTIKSGPAPFACGNLKIGTGTASSPTNSTAAPKDSADTSSGDATTVQVRCAIPADKKVFPGLKATISIAVGEAKGALTVPLTAVQGNYATGKVWLVPDPTKPTKTVETTVKLGINDGNQIVVTSGLKEGDSILQFVPGQDVDKTGKPNSCDPDGTCYDSAGKEIK</sequence>
<evidence type="ECO:0000313" key="2">
    <source>
        <dbReference type="EMBL" id="ERH17429.1"/>
    </source>
</evidence>
<accession>U1Q5K7</accession>
<gene>
    <name evidence="2" type="ORF">HMPREF1978_00591</name>
</gene>
<feature type="region of interest" description="Disordered" evidence="1">
    <location>
        <begin position="235"/>
        <end position="254"/>
    </location>
</feature>
<feature type="region of interest" description="Disordered" evidence="1">
    <location>
        <begin position="356"/>
        <end position="378"/>
    </location>
</feature>
<dbReference type="PATRIC" id="fig|1321817.3.peg.517"/>
<feature type="compositionally biased region" description="Low complexity" evidence="1">
    <location>
        <begin position="110"/>
        <end position="128"/>
    </location>
</feature>
<dbReference type="Proteomes" id="UP000016481">
    <property type="component" value="Unassembled WGS sequence"/>
</dbReference>
<feature type="region of interest" description="Disordered" evidence="1">
    <location>
        <begin position="107"/>
        <end position="149"/>
    </location>
</feature>